<evidence type="ECO:0000256" key="2">
    <source>
        <dbReference type="ARBA" id="ARBA00022679"/>
    </source>
</evidence>
<dbReference type="CDD" id="cd02440">
    <property type="entry name" value="AdoMet_MTases"/>
    <property type="match status" value="1"/>
</dbReference>
<dbReference type="AlphaFoldDB" id="A0A7X9X008"/>
<keyword evidence="2 4" id="KW-0808">Transferase</keyword>
<feature type="domain" description="Methyltransferase" evidence="3">
    <location>
        <begin position="49"/>
        <end position="139"/>
    </location>
</feature>
<dbReference type="Pfam" id="PF13649">
    <property type="entry name" value="Methyltransf_25"/>
    <property type="match status" value="1"/>
</dbReference>
<dbReference type="Proteomes" id="UP000519023">
    <property type="component" value="Unassembled WGS sequence"/>
</dbReference>
<sequence length="204" mass="21752">MSDPETGAANIVPLYERTASAWLTARGTDLIEAEWLDLFTARLAPGATILDLGCGGGAPIGAELLRRGFAVTGLDSAPGLIDHARTTLPDGNWIVGDMRCFVSPHRFGGIIAWHSFFHLSQDDQRAMIPRFAKLAAPGGAIMFTSGPEVGEAWGEWQGEPLFHASLGQEEYRERLAAAGFSAITYIKAEPGGSAPTLWLATLEG</sequence>
<dbReference type="GO" id="GO:0032259">
    <property type="term" value="P:methylation"/>
    <property type="evidence" value="ECO:0007669"/>
    <property type="project" value="UniProtKB-KW"/>
</dbReference>
<evidence type="ECO:0000259" key="3">
    <source>
        <dbReference type="Pfam" id="PF13649"/>
    </source>
</evidence>
<reference evidence="4 5" key="1">
    <citation type="submission" date="2020-04" db="EMBL/GenBank/DDBJ databases">
        <title>Sphingobium sp. AR-3-1 isolated from Arctic soil.</title>
        <authorList>
            <person name="Dahal R.H."/>
            <person name="Chaudhary D.K."/>
        </authorList>
    </citation>
    <scope>NUCLEOTIDE SEQUENCE [LARGE SCALE GENOMIC DNA]</scope>
    <source>
        <strain evidence="4 5">AR-3-1</strain>
    </source>
</reference>
<accession>A0A7X9X008</accession>
<dbReference type="InterPro" id="IPR029063">
    <property type="entry name" value="SAM-dependent_MTases_sf"/>
</dbReference>
<dbReference type="EMBL" id="JABBFV010000035">
    <property type="protein sequence ID" value="NML13065.1"/>
    <property type="molecule type" value="Genomic_DNA"/>
</dbReference>
<comment type="caution">
    <text evidence="4">The sequence shown here is derived from an EMBL/GenBank/DDBJ whole genome shotgun (WGS) entry which is preliminary data.</text>
</comment>
<dbReference type="PANTHER" id="PTHR43861">
    <property type="entry name" value="TRANS-ACONITATE 2-METHYLTRANSFERASE-RELATED"/>
    <property type="match status" value="1"/>
</dbReference>
<name>A0A7X9X008_9SPHN</name>
<organism evidence="4 5">
    <name type="scientific">Sphingobium psychrophilum</name>
    <dbReference type="NCBI Taxonomy" id="2728834"/>
    <lineage>
        <taxon>Bacteria</taxon>
        <taxon>Pseudomonadati</taxon>
        <taxon>Pseudomonadota</taxon>
        <taxon>Alphaproteobacteria</taxon>
        <taxon>Sphingomonadales</taxon>
        <taxon>Sphingomonadaceae</taxon>
        <taxon>Sphingobium</taxon>
    </lineage>
</organism>
<protein>
    <submittedName>
        <fullName evidence="4">Class I SAM-dependent methyltransferase</fullName>
    </submittedName>
</protein>
<keyword evidence="5" id="KW-1185">Reference proteome</keyword>
<dbReference type="RefSeq" id="WP_169575371.1">
    <property type="nucleotide sequence ID" value="NZ_JABBFV010000035.1"/>
</dbReference>
<proteinExistence type="predicted"/>
<dbReference type="SUPFAM" id="SSF53335">
    <property type="entry name" value="S-adenosyl-L-methionine-dependent methyltransferases"/>
    <property type="match status" value="1"/>
</dbReference>
<keyword evidence="1 4" id="KW-0489">Methyltransferase</keyword>
<evidence type="ECO:0000313" key="4">
    <source>
        <dbReference type="EMBL" id="NML13065.1"/>
    </source>
</evidence>
<dbReference type="InterPro" id="IPR041698">
    <property type="entry name" value="Methyltransf_25"/>
</dbReference>
<dbReference type="Gene3D" id="3.40.50.150">
    <property type="entry name" value="Vaccinia Virus protein VP39"/>
    <property type="match status" value="1"/>
</dbReference>
<dbReference type="GO" id="GO:0008168">
    <property type="term" value="F:methyltransferase activity"/>
    <property type="evidence" value="ECO:0007669"/>
    <property type="project" value="UniProtKB-KW"/>
</dbReference>
<dbReference type="PANTHER" id="PTHR43861:SF1">
    <property type="entry name" value="TRANS-ACONITATE 2-METHYLTRANSFERASE"/>
    <property type="match status" value="1"/>
</dbReference>
<evidence type="ECO:0000256" key="1">
    <source>
        <dbReference type="ARBA" id="ARBA00022603"/>
    </source>
</evidence>
<gene>
    <name evidence="4" type="ORF">HHL08_23540</name>
</gene>
<evidence type="ECO:0000313" key="5">
    <source>
        <dbReference type="Proteomes" id="UP000519023"/>
    </source>
</evidence>